<name>A0A8J3ZYV8_9ACTN</name>
<dbReference type="InterPro" id="IPR058240">
    <property type="entry name" value="rSAM_sf"/>
</dbReference>
<dbReference type="GO" id="GO:0016491">
    <property type="term" value="F:oxidoreductase activity"/>
    <property type="evidence" value="ECO:0007669"/>
    <property type="project" value="InterPro"/>
</dbReference>
<evidence type="ECO:0000259" key="5">
    <source>
        <dbReference type="PROSITE" id="PS51918"/>
    </source>
</evidence>
<keyword evidence="4" id="KW-0411">Iron-sulfur</keyword>
<evidence type="ECO:0000313" key="7">
    <source>
        <dbReference type="Proteomes" id="UP000635606"/>
    </source>
</evidence>
<reference evidence="6" key="1">
    <citation type="submission" date="2021-01" db="EMBL/GenBank/DDBJ databases">
        <title>Whole genome shotgun sequence of Virgisporangium ochraceum NBRC 16418.</title>
        <authorList>
            <person name="Komaki H."/>
            <person name="Tamura T."/>
        </authorList>
    </citation>
    <scope>NUCLEOTIDE SEQUENCE</scope>
    <source>
        <strain evidence="6">NBRC 16418</strain>
    </source>
</reference>
<keyword evidence="1" id="KW-0949">S-adenosyl-L-methionine</keyword>
<keyword evidence="2" id="KW-0479">Metal-binding</keyword>
<dbReference type="SFLD" id="SFLDG01072">
    <property type="entry name" value="dehydrogenase_like"/>
    <property type="match status" value="1"/>
</dbReference>
<dbReference type="GO" id="GO:0051536">
    <property type="term" value="F:iron-sulfur cluster binding"/>
    <property type="evidence" value="ECO:0007669"/>
    <property type="project" value="UniProtKB-KW"/>
</dbReference>
<gene>
    <name evidence="6" type="ORF">Voc01_076060</name>
</gene>
<keyword evidence="7" id="KW-1185">Reference proteome</keyword>
<dbReference type="SFLD" id="SFLDG01386">
    <property type="entry name" value="main_SPASM_domain-containing"/>
    <property type="match status" value="1"/>
</dbReference>
<proteinExistence type="predicted"/>
<evidence type="ECO:0000256" key="1">
    <source>
        <dbReference type="ARBA" id="ARBA00022691"/>
    </source>
</evidence>
<comment type="caution">
    <text evidence="6">The sequence shown here is derived from an EMBL/GenBank/DDBJ whole genome shotgun (WGS) entry which is preliminary data.</text>
</comment>
<evidence type="ECO:0000256" key="3">
    <source>
        <dbReference type="ARBA" id="ARBA00023004"/>
    </source>
</evidence>
<dbReference type="InterPro" id="IPR007197">
    <property type="entry name" value="rSAM"/>
</dbReference>
<dbReference type="RefSeq" id="WP_203932542.1">
    <property type="nucleotide sequence ID" value="NZ_BOPH01000104.1"/>
</dbReference>
<sequence length="413" mass="45604">MAKESQMQLRLPSAEDSLTAILKLAGEACNINCYYCYEKRKPYPDERWLSPEVLDSFLRAGRGRPMRVVLHGGEPLLIGVKRMRALLEVLGAYPGPLEVTMQTNGMLLNDSWLDLFDELCPGIDIGVSVDGPRSANSYRVDYRDMPTFDKVLRGIELLRARGRSIALCVTVTNLVLQRAAETMAMVAGFPHVRAVRLSPCLDYNVTTLKFPKGNAKSLQLLNGSGQGAAGWATTPMEYAEFVAGCFDSWREGHFRQFILEPIFSIMLHFVEADVALTDWSEKKEPFIVSLYPDGTIGASEEISTPDARIGSTDTVTDLNDVIMFQRNPELRQGMSSLLEVCSSCTHVGVCCGGSLADRLRLVNTGWEGEYCASRRWLIDYVGEHCGRFGADLDAIRESVAHGGPAPRGEGRAH</sequence>
<accession>A0A8J3ZYV8</accession>
<dbReference type="Proteomes" id="UP000635606">
    <property type="component" value="Unassembled WGS sequence"/>
</dbReference>
<dbReference type="EMBL" id="BOPH01000104">
    <property type="protein sequence ID" value="GIJ72689.1"/>
    <property type="molecule type" value="Genomic_DNA"/>
</dbReference>
<dbReference type="AlphaFoldDB" id="A0A8J3ZYV8"/>
<dbReference type="CDD" id="cd01335">
    <property type="entry name" value="Radical_SAM"/>
    <property type="match status" value="1"/>
</dbReference>
<dbReference type="GO" id="GO:0046872">
    <property type="term" value="F:metal ion binding"/>
    <property type="evidence" value="ECO:0007669"/>
    <property type="project" value="UniProtKB-KW"/>
</dbReference>
<dbReference type="InterPro" id="IPR023867">
    <property type="entry name" value="Sulphatase_maturase_rSAM"/>
</dbReference>
<evidence type="ECO:0000313" key="6">
    <source>
        <dbReference type="EMBL" id="GIJ72689.1"/>
    </source>
</evidence>
<dbReference type="PANTHER" id="PTHR43273:SF8">
    <property type="entry name" value="RADICAL SAM DOMAIN PROTEIN"/>
    <property type="match status" value="1"/>
</dbReference>
<protein>
    <submittedName>
        <fullName evidence="6">Anaerobic sulfatase maturase</fullName>
    </submittedName>
</protein>
<dbReference type="PANTHER" id="PTHR43273">
    <property type="entry name" value="ANAEROBIC SULFATASE-MATURATING ENZYME HOMOLOG ASLB-RELATED"/>
    <property type="match status" value="1"/>
</dbReference>
<keyword evidence="3" id="KW-0408">Iron</keyword>
<organism evidence="6 7">
    <name type="scientific">Virgisporangium ochraceum</name>
    <dbReference type="NCBI Taxonomy" id="65505"/>
    <lineage>
        <taxon>Bacteria</taxon>
        <taxon>Bacillati</taxon>
        <taxon>Actinomycetota</taxon>
        <taxon>Actinomycetes</taxon>
        <taxon>Micromonosporales</taxon>
        <taxon>Micromonosporaceae</taxon>
        <taxon>Virgisporangium</taxon>
    </lineage>
</organism>
<dbReference type="PROSITE" id="PS51918">
    <property type="entry name" value="RADICAL_SAM"/>
    <property type="match status" value="1"/>
</dbReference>
<evidence type="ECO:0000256" key="4">
    <source>
        <dbReference type="ARBA" id="ARBA00023014"/>
    </source>
</evidence>
<dbReference type="InterPro" id="IPR013785">
    <property type="entry name" value="Aldolase_TIM"/>
</dbReference>
<evidence type="ECO:0000256" key="2">
    <source>
        <dbReference type="ARBA" id="ARBA00022723"/>
    </source>
</evidence>
<dbReference type="SFLD" id="SFLDG01067">
    <property type="entry name" value="SPASM/twitch_domain_containing"/>
    <property type="match status" value="1"/>
</dbReference>
<dbReference type="SUPFAM" id="SSF102114">
    <property type="entry name" value="Radical SAM enzymes"/>
    <property type="match status" value="1"/>
</dbReference>
<dbReference type="Gene3D" id="3.20.20.70">
    <property type="entry name" value="Aldolase class I"/>
    <property type="match status" value="1"/>
</dbReference>
<dbReference type="SFLD" id="SFLDS00029">
    <property type="entry name" value="Radical_SAM"/>
    <property type="match status" value="1"/>
</dbReference>
<dbReference type="Pfam" id="PF04055">
    <property type="entry name" value="Radical_SAM"/>
    <property type="match status" value="1"/>
</dbReference>
<feature type="domain" description="Radical SAM core" evidence="5">
    <location>
        <begin position="14"/>
        <end position="226"/>
    </location>
</feature>